<keyword evidence="2" id="KW-0238">DNA-binding</keyword>
<evidence type="ECO:0000256" key="2">
    <source>
        <dbReference type="ARBA" id="ARBA00023125"/>
    </source>
</evidence>
<proteinExistence type="predicted"/>
<name>A0ABU8MM05_9PSEU</name>
<dbReference type="InterPro" id="IPR008920">
    <property type="entry name" value="TF_FadR/GntR_C"/>
</dbReference>
<dbReference type="Pfam" id="PF00392">
    <property type="entry name" value="GntR"/>
    <property type="match status" value="1"/>
</dbReference>
<evidence type="ECO:0000256" key="1">
    <source>
        <dbReference type="ARBA" id="ARBA00023015"/>
    </source>
</evidence>
<dbReference type="Pfam" id="PF07729">
    <property type="entry name" value="FCD"/>
    <property type="match status" value="1"/>
</dbReference>
<dbReference type="InterPro" id="IPR036388">
    <property type="entry name" value="WH-like_DNA-bd_sf"/>
</dbReference>
<keyword evidence="3" id="KW-0804">Transcription</keyword>
<dbReference type="Proteomes" id="UP001385809">
    <property type="component" value="Unassembled WGS sequence"/>
</dbReference>
<dbReference type="Gene3D" id="1.20.120.530">
    <property type="entry name" value="GntR ligand-binding domain-like"/>
    <property type="match status" value="1"/>
</dbReference>
<comment type="caution">
    <text evidence="5">The sequence shown here is derived from an EMBL/GenBank/DDBJ whole genome shotgun (WGS) entry which is preliminary data.</text>
</comment>
<dbReference type="RefSeq" id="WP_337694316.1">
    <property type="nucleotide sequence ID" value="NZ_JBBEGN010000003.1"/>
</dbReference>
<dbReference type="CDD" id="cd07377">
    <property type="entry name" value="WHTH_GntR"/>
    <property type="match status" value="1"/>
</dbReference>
<dbReference type="PANTHER" id="PTHR43537:SF5">
    <property type="entry name" value="UXU OPERON TRANSCRIPTIONAL REGULATOR"/>
    <property type="match status" value="1"/>
</dbReference>
<evidence type="ECO:0000259" key="4">
    <source>
        <dbReference type="PROSITE" id="PS50949"/>
    </source>
</evidence>
<accession>A0ABU8MM05</accession>
<dbReference type="Gene3D" id="1.10.10.10">
    <property type="entry name" value="Winged helix-like DNA-binding domain superfamily/Winged helix DNA-binding domain"/>
    <property type="match status" value="1"/>
</dbReference>
<dbReference type="PROSITE" id="PS50949">
    <property type="entry name" value="HTH_GNTR"/>
    <property type="match status" value="1"/>
</dbReference>
<sequence length="216" mass="23726">MTYTVPPSRREAIVRQLRDEIVTGLLAPGTVLKDAELARRLGVSITPVREAVAQLTTEGLVDLAPNRIRRVSVVTRKNALDLMDVMGVLACTGVAWGVPHLTDADLARMRTRLDDATSALERGDTTTAGAAGADVSTIMITAAGNEELQAHVDLTVTRTLRLLALTADDDLWRIWNDGYRDIIELLGMGRPDDAVERYRRIFVEARAYVARMPFDS</sequence>
<feature type="domain" description="HTH gntR-type" evidence="4">
    <location>
        <begin position="7"/>
        <end position="77"/>
    </location>
</feature>
<dbReference type="EMBL" id="JBBEGN010000003">
    <property type="protein sequence ID" value="MEJ2867705.1"/>
    <property type="molecule type" value="Genomic_DNA"/>
</dbReference>
<dbReference type="SMART" id="SM00345">
    <property type="entry name" value="HTH_GNTR"/>
    <property type="match status" value="1"/>
</dbReference>
<gene>
    <name evidence="5" type="ORF">WCD74_08020</name>
</gene>
<dbReference type="SUPFAM" id="SSF48008">
    <property type="entry name" value="GntR ligand-binding domain-like"/>
    <property type="match status" value="1"/>
</dbReference>
<dbReference type="InterPro" id="IPR036390">
    <property type="entry name" value="WH_DNA-bd_sf"/>
</dbReference>
<dbReference type="SUPFAM" id="SSF46785">
    <property type="entry name" value="Winged helix' DNA-binding domain"/>
    <property type="match status" value="1"/>
</dbReference>
<evidence type="ECO:0000313" key="5">
    <source>
        <dbReference type="EMBL" id="MEJ2867705.1"/>
    </source>
</evidence>
<protein>
    <submittedName>
        <fullName evidence="5">GntR family transcriptional regulator</fullName>
    </submittedName>
</protein>
<reference evidence="5 6" key="1">
    <citation type="submission" date="2024-03" db="EMBL/GenBank/DDBJ databases">
        <title>Actinomycetospora sp. OC33-EN08, a novel actinomycete isolated from wild orchid (Aerides multiflora).</title>
        <authorList>
            <person name="Suriyachadkun C."/>
        </authorList>
    </citation>
    <scope>NUCLEOTIDE SEQUENCE [LARGE SCALE GENOMIC DNA]</scope>
    <source>
        <strain evidence="5 6">OC33-EN08</strain>
    </source>
</reference>
<organism evidence="5 6">
    <name type="scientific">Actinomycetospora aurantiaca</name>
    <dbReference type="NCBI Taxonomy" id="3129233"/>
    <lineage>
        <taxon>Bacteria</taxon>
        <taxon>Bacillati</taxon>
        <taxon>Actinomycetota</taxon>
        <taxon>Actinomycetes</taxon>
        <taxon>Pseudonocardiales</taxon>
        <taxon>Pseudonocardiaceae</taxon>
        <taxon>Actinomycetospora</taxon>
    </lineage>
</organism>
<dbReference type="InterPro" id="IPR000524">
    <property type="entry name" value="Tscrpt_reg_HTH_GntR"/>
</dbReference>
<keyword evidence="1" id="KW-0805">Transcription regulation</keyword>
<evidence type="ECO:0000256" key="3">
    <source>
        <dbReference type="ARBA" id="ARBA00023163"/>
    </source>
</evidence>
<dbReference type="SMART" id="SM00895">
    <property type="entry name" value="FCD"/>
    <property type="match status" value="1"/>
</dbReference>
<keyword evidence="6" id="KW-1185">Reference proteome</keyword>
<evidence type="ECO:0000313" key="6">
    <source>
        <dbReference type="Proteomes" id="UP001385809"/>
    </source>
</evidence>
<dbReference type="PANTHER" id="PTHR43537">
    <property type="entry name" value="TRANSCRIPTIONAL REGULATOR, GNTR FAMILY"/>
    <property type="match status" value="1"/>
</dbReference>
<dbReference type="InterPro" id="IPR011711">
    <property type="entry name" value="GntR_C"/>
</dbReference>